<keyword evidence="3" id="KW-1185">Reference proteome</keyword>
<proteinExistence type="predicted"/>
<dbReference type="InterPro" id="IPR001245">
    <property type="entry name" value="Ser-Thr/Tyr_kinase_cat_dom"/>
</dbReference>
<sequence length="220" mass="23228">MPYNCAPYNCVPYSRRPDLLQPVSTANPAVGLRNLGGLLAQLGVSELQQPLQTNEVEWVFGLTGMAGSYLYMAPEVFDNLPYNEKSDVFSFGVLAYELLAGELLSISIFNTGRAARMGVKDSQGYAAKVAQGYRPARSRAVSDAAWSLIESCWQQDPVQRPTMAEAEAQLRVLLGEMEGSGLGEGKGRGGGGGGRGGGRLRAMRAAAGDALGCANGCAIC</sequence>
<name>A0A9W6BKZ1_9CHLO</name>
<protein>
    <recommendedName>
        <fullName evidence="1">Protein kinase domain-containing protein</fullName>
    </recommendedName>
</protein>
<dbReference type="GO" id="GO:0005524">
    <property type="term" value="F:ATP binding"/>
    <property type="evidence" value="ECO:0007669"/>
    <property type="project" value="InterPro"/>
</dbReference>
<dbReference type="GO" id="GO:0004672">
    <property type="term" value="F:protein kinase activity"/>
    <property type="evidence" value="ECO:0007669"/>
    <property type="project" value="InterPro"/>
</dbReference>
<dbReference type="EMBL" id="BRXU01000009">
    <property type="protein sequence ID" value="GLC54191.1"/>
    <property type="molecule type" value="Genomic_DNA"/>
</dbReference>
<reference evidence="2 3" key="1">
    <citation type="journal article" date="2023" name="Commun. Biol.">
        <title>Reorganization of the ancestral sex-determining regions during the evolution of trioecy in Pleodorina starrii.</title>
        <authorList>
            <person name="Takahashi K."/>
            <person name="Suzuki S."/>
            <person name="Kawai-Toyooka H."/>
            <person name="Yamamoto K."/>
            <person name="Hamaji T."/>
            <person name="Ootsuki R."/>
            <person name="Yamaguchi H."/>
            <person name="Kawachi M."/>
            <person name="Higashiyama T."/>
            <person name="Nozaki H."/>
        </authorList>
    </citation>
    <scope>NUCLEOTIDE SEQUENCE [LARGE SCALE GENOMIC DNA]</scope>
    <source>
        <strain evidence="2 3">NIES-4479</strain>
    </source>
</reference>
<dbReference type="PANTHER" id="PTHR23257">
    <property type="entry name" value="SERINE-THREONINE PROTEIN KINASE"/>
    <property type="match status" value="1"/>
</dbReference>
<dbReference type="PROSITE" id="PS50011">
    <property type="entry name" value="PROTEIN_KINASE_DOM"/>
    <property type="match status" value="1"/>
</dbReference>
<dbReference type="InterPro" id="IPR050167">
    <property type="entry name" value="Ser_Thr_protein_kinase"/>
</dbReference>
<dbReference type="InterPro" id="IPR011009">
    <property type="entry name" value="Kinase-like_dom_sf"/>
</dbReference>
<dbReference type="SUPFAM" id="SSF56112">
    <property type="entry name" value="Protein kinase-like (PK-like)"/>
    <property type="match status" value="1"/>
</dbReference>
<evidence type="ECO:0000313" key="3">
    <source>
        <dbReference type="Proteomes" id="UP001165080"/>
    </source>
</evidence>
<evidence type="ECO:0000313" key="2">
    <source>
        <dbReference type="EMBL" id="GLC54191.1"/>
    </source>
</evidence>
<organism evidence="2 3">
    <name type="scientific">Pleodorina starrii</name>
    <dbReference type="NCBI Taxonomy" id="330485"/>
    <lineage>
        <taxon>Eukaryota</taxon>
        <taxon>Viridiplantae</taxon>
        <taxon>Chlorophyta</taxon>
        <taxon>core chlorophytes</taxon>
        <taxon>Chlorophyceae</taxon>
        <taxon>CS clade</taxon>
        <taxon>Chlamydomonadales</taxon>
        <taxon>Volvocaceae</taxon>
        <taxon>Pleodorina</taxon>
    </lineage>
</organism>
<dbReference type="AlphaFoldDB" id="A0A9W6BKZ1"/>
<dbReference type="Gene3D" id="1.10.510.10">
    <property type="entry name" value="Transferase(Phosphotransferase) domain 1"/>
    <property type="match status" value="1"/>
</dbReference>
<evidence type="ECO:0000259" key="1">
    <source>
        <dbReference type="PROSITE" id="PS50011"/>
    </source>
</evidence>
<dbReference type="GO" id="GO:0007165">
    <property type="term" value="P:signal transduction"/>
    <property type="evidence" value="ECO:0007669"/>
    <property type="project" value="TreeGrafter"/>
</dbReference>
<dbReference type="InterPro" id="IPR000719">
    <property type="entry name" value="Prot_kinase_dom"/>
</dbReference>
<dbReference type="Pfam" id="PF07714">
    <property type="entry name" value="PK_Tyr_Ser-Thr"/>
    <property type="match status" value="1"/>
</dbReference>
<feature type="domain" description="Protein kinase" evidence="1">
    <location>
        <begin position="1"/>
        <end position="174"/>
    </location>
</feature>
<dbReference type="GO" id="GO:0005737">
    <property type="term" value="C:cytoplasm"/>
    <property type="evidence" value="ECO:0007669"/>
    <property type="project" value="TreeGrafter"/>
</dbReference>
<accession>A0A9W6BKZ1</accession>
<dbReference type="PANTHER" id="PTHR23257:SF958">
    <property type="entry name" value="SERINE_THREONINE-PROTEIN KINASE WNK4"/>
    <property type="match status" value="1"/>
</dbReference>
<comment type="caution">
    <text evidence="2">The sequence shown here is derived from an EMBL/GenBank/DDBJ whole genome shotgun (WGS) entry which is preliminary data.</text>
</comment>
<dbReference type="Proteomes" id="UP001165080">
    <property type="component" value="Unassembled WGS sequence"/>
</dbReference>
<gene>
    <name evidence="2" type="primary">PLESTBF000417</name>
    <name evidence="2" type="ORF">PLESTB_000833300</name>
</gene>